<reference evidence="3 4" key="1">
    <citation type="journal article" date="2014" name="PLoS Genet.">
        <title>Phylogenetically driven sequencing of extremely halophilic archaea reveals strategies for static and dynamic osmo-response.</title>
        <authorList>
            <person name="Becker E.A."/>
            <person name="Seitzer P.M."/>
            <person name="Tritt A."/>
            <person name="Larsen D."/>
            <person name="Krusor M."/>
            <person name="Yao A.I."/>
            <person name="Wu D."/>
            <person name="Madern D."/>
            <person name="Eisen J.A."/>
            <person name="Darling A.E."/>
            <person name="Facciotti M.T."/>
        </authorList>
    </citation>
    <scope>NUCLEOTIDE SEQUENCE [LARGE SCALE GENOMIC DNA]</scope>
    <source>
        <strain evidence="3 4">2-9-1</strain>
    </source>
</reference>
<evidence type="ECO:0000256" key="1">
    <source>
        <dbReference type="SAM" id="Coils"/>
    </source>
</evidence>
<dbReference type="PANTHER" id="PTHR13696:SF99">
    <property type="entry name" value="COBYRINIC ACID AC-DIAMIDE SYNTHASE"/>
    <property type="match status" value="1"/>
</dbReference>
<dbReference type="AlphaFoldDB" id="M0CFU6"/>
<proteinExistence type="predicted"/>
<protein>
    <submittedName>
        <fullName evidence="3">Chromosome partitioning protein ParA</fullName>
    </submittedName>
</protein>
<dbReference type="EMBL" id="AOIU01000040">
    <property type="protein sequence ID" value="ELZ21493.1"/>
    <property type="molecule type" value="Genomic_DNA"/>
</dbReference>
<dbReference type="SUPFAM" id="SSF52540">
    <property type="entry name" value="P-loop containing nucleoside triphosphate hydrolases"/>
    <property type="match status" value="1"/>
</dbReference>
<evidence type="ECO:0000259" key="2">
    <source>
        <dbReference type="Pfam" id="PF13614"/>
    </source>
</evidence>
<dbReference type="Proteomes" id="UP000011626">
    <property type="component" value="Unassembled WGS sequence"/>
</dbReference>
<dbReference type="PANTHER" id="PTHR13696">
    <property type="entry name" value="P-LOOP CONTAINING NUCLEOSIDE TRIPHOSPHATE HYDROLASE"/>
    <property type="match status" value="1"/>
</dbReference>
<dbReference type="InterPro" id="IPR050678">
    <property type="entry name" value="DNA_Partitioning_ATPase"/>
</dbReference>
<comment type="caution">
    <text evidence="3">The sequence shown here is derived from an EMBL/GenBank/DDBJ whole genome shotgun (WGS) entry which is preliminary data.</text>
</comment>
<dbReference type="InterPro" id="IPR025669">
    <property type="entry name" value="AAA_dom"/>
</dbReference>
<dbReference type="eggNOG" id="arCOG00586">
    <property type="taxonomic scope" value="Archaea"/>
</dbReference>
<dbReference type="Gene3D" id="3.40.50.300">
    <property type="entry name" value="P-loop containing nucleotide triphosphate hydrolases"/>
    <property type="match status" value="1"/>
</dbReference>
<evidence type="ECO:0000313" key="3">
    <source>
        <dbReference type="EMBL" id="ELZ21493.1"/>
    </source>
</evidence>
<evidence type="ECO:0000313" key="4">
    <source>
        <dbReference type="Proteomes" id="UP000011626"/>
    </source>
</evidence>
<dbReference type="STRING" id="797114.C475_18786"/>
<organism evidence="3 4">
    <name type="scientific">Halosimplex carlsbadense 2-9-1</name>
    <dbReference type="NCBI Taxonomy" id="797114"/>
    <lineage>
        <taxon>Archaea</taxon>
        <taxon>Methanobacteriati</taxon>
        <taxon>Methanobacteriota</taxon>
        <taxon>Stenosarchaea group</taxon>
        <taxon>Halobacteria</taxon>
        <taxon>Halobacteriales</taxon>
        <taxon>Haloarculaceae</taxon>
        <taxon>Halosimplex</taxon>
    </lineage>
</organism>
<dbReference type="Pfam" id="PF13614">
    <property type="entry name" value="AAA_31"/>
    <property type="match status" value="1"/>
</dbReference>
<gene>
    <name evidence="3" type="ORF">C475_18786</name>
</gene>
<accession>M0CFU6</accession>
<sequence>MGVAAAREHGLDVVLIDLSGTQNDLATQFGLGDSIEDPDAPISAVFGDDWDFIAENIPDIVDRMVYETAEGPDLIPSDSGLSGADNNLASAPVEERYLKLAEFVETHLTDRYDLVIFDLPGKEDNVSLNGIFAAEHIVTPLCPGKFERRQLENLREDLESIRDELADVLDTRDVHPHLAMVIPTMITARTKQSADFVEEIEAAYPEAAAEPVAKSQNISNLQGQGKTLFAATDDELYATGKRARDAYRTNTATLLEAISHD</sequence>
<feature type="domain" description="AAA" evidence="2">
    <location>
        <begin position="8"/>
        <end position="168"/>
    </location>
</feature>
<name>M0CFU6_9EURY</name>
<dbReference type="InterPro" id="IPR027417">
    <property type="entry name" value="P-loop_NTPase"/>
</dbReference>
<keyword evidence="4" id="KW-1185">Reference proteome</keyword>
<keyword evidence="1" id="KW-0175">Coiled coil</keyword>
<feature type="coiled-coil region" evidence="1">
    <location>
        <begin position="144"/>
        <end position="171"/>
    </location>
</feature>